<evidence type="ECO:0000256" key="1">
    <source>
        <dbReference type="ARBA" id="ARBA00004370"/>
    </source>
</evidence>
<keyword evidence="2" id="KW-0472">Membrane</keyword>
<dbReference type="InterPro" id="IPR044839">
    <property type="entry name" value="NDR1-like"/>
</dbReference>
<dbReference type="GO" id="GO:0098542">
    <property type="term" value="P:defense response to other organism"/>
    <property type="evidence" value="ECO:0007669"/>
    <property type="project" value="InterPro"/>
</dbReference>
<evidence type="ECO:0000313" key="3">
    <source>
        <dbReference type="EMBL" id="GFP90117.1"/>
    </source>
</evidence>
<proteinExistence type="predicted"/>
<comment type="caution">
    <text evidence="3">The sequence shown here is derived from an EMBL/GenBank/DDBJ whole genome shotgun (WGS) entry which is preliminary data.</text>
</comment>
<feature type="non-terminal residue" evidence="3">
    <location>
        <position position="1"/>
    </location>
</feature>
<keyword evidence="4" id="KW-1185">Reference proteome</keyword>
<dbReference type="OrthoDB" id="777167at2759"/>
<dbReference type="GO" id="GO:0005886">
    <property type="term" value="C:plasma membrane"/>
    <property type="evidence" value="ECO:0007669"/>
    <property type="project" value="TreeGrafter"/>
</dbReference>
<dbReference type="PANTHER" id="PTHR31234">
    <property type="entry name" value="LATE EMBRYOGENESIS ABUNDANT (LEA) HYDROXYPROLINE-RICH GLYCOPROTEIN FAMILY"/>
    <property type="match status" value="1"/>
</dbReference>
<gene>
    <name evidence="3" type="ORF">PHJA_001155600</name>
</gene>
<evidence type="ECO:0008006" key="5">
    <source>
        <dbReference type="Google" id="ProtNLM"/>
    </source>
</evidence>
<evidence type="ECO:0000313" key="4">
    <source>
        <dbReference type="Proteomes" id="UP000653305"/>
    </source>
</evidence>
<organism evidence="3 4">
    <name type="scientific">Phtheirospermum japonicum</name>
    <dbReference type="NCBI Taxonomy" id="374723"/>
    <lineage>
        <taxon>Eukaryota</taxon>
        <taxon>Viridiplantae</taxon>
        <taxon>Streptophyta</taxon>
        <taxon>Embryophyta</taxon>
        <taxon>Tracheophyta</taxon>
        <taxon>Spermatophyta</taxon>
        <taxon>Magnoliopsida</taxon>
        <taxon>eudicotyledons</taxon>
        <taxon>Gunneridae</taxon>
        <taxon>Pentapetalae</taxon>
        <taxon>asterids</taxon>
        <taxon>lamiids</taxon>
        <taxon>Lamiales</taxon>
        <taxon>Orobanchaceae</taxon>
        <taxon>Orobanchaceae incertae sedis</taxon>
        <taxon>Phtheirospermum</taxon>
    </lineage>
</organism>
<dbReference type="EMBL" id="BMAC01000209">
    <property type="protein sequence ID" value="GFP90117.1"/>
    <property type="molecule type" value="Genomic_DNA"/>
</dbReference>
<comment type="subcellular location">
    <subcellularLocation>
        <location evidence="1">Membrane</location>
    </subcellularLocation>
</comment>
<sequence length="183" mass="20420">AAFYVLYHPHRPLFSVTSLKISAFNLTTTPADDSTQLSTRINVTLSARNPNNKITYLYDPMFIAVRSNSIDLSNGSFANFTSSPDNISIIHTAMAMNFKVLDANEVKSLKSDLKRKRGLPMEIVMDTMVGVKMEKLKVRKIGIRIRCGGIHGTLPKGKNVTPANTAKAKCKVDLRIKIFKWTF</sequence>
<dbReference type="Proteomes" id="UP000653305">
    <property type="component" value="Unassembled WGS sequence"/>
</dbReference>
<protein>
    <recommendedName>
        <fullName evidence="5">Late embryogenesis abundant protein LEA-2 subgroup domain-containing protein</fullName>
    </recommendedName>
</protein>
<evidence type="ECO:0000256" key="2">
    <source>
        <dbReference type="ARBA" id="ARBA00023136"/>
    </source>
</evidence>
<accession>A0A830BQX3</accession>
<reference evidence="3" key="1">
    <citation type="submission" date="2020-07" db="EMBL/GenBank/DDBJ databases">
        <title>Ethylene signaling mediates host invasion by parasitic plants.</title>
        <authorList>
            <person name="Yoshida S."/>
        </authorList>
    </citation>
    <scope>NUCLEOTIDE SEQUENCE</scope>
    <source>
        <strain evidence="3">Okayama</strain>
    </source>
</reference>
<name>A0A830BQX3_9LAMI</name>
<dbReference type="AlphaFoldDB" id="A0A830BQX3"/>
<dbReference type="PANTHER" id="PTHR31234:SF6">
    <property type="entry name" value="LATE EMBRYOGENESIS ABUNDANT PROTEIN LEA-2 SUBGROUP DOMAIN-CONTAINING PROTEIN"/>
    <property type="match status" value="1"/>
</dbReference>